<name>A0A5M9HCJ9_9SPHI</name>
<dbReference type="Pfam" id="PF08522">
    <property type="entry name" value="BT_3987-like_N"/>
    <property type="match status" value="1"/>
</dbReference>
<dbReference type="RefSeq" id="WP_141815842.1">
    <property type="nucleotide sequence ID" value="NZ_VFPL01000001.1"/>
</dbReference>
<feature type="chain" id="PRO_5024304461" evidence="1">
    <location>
        <begin position="25"/>
        <end position="326"/>
    </location>
</feature>
<sequence>MMIKKIPHTVLILSLVGCSLLNNACKDTVDLPDQPIDSYNKVYMPQSVAGTVSRTLNISDTLQVVTYGAAFGGFGYPNTDIPVVFTVNNQLVAEYNTKNNTNYPVLPESMYTLSSTSTVIPKGKLSTTPLSILLKTKGPGSMIPLKSYLLPITMSAQGVAVNPELTTAYFLVKAQPKLSDYPLFDRSQWQIIDISSEEATGEGPNNGRAIFALDNNKSTFWHSRWSNGGAVAPHHITIDMGTIREIHGFYLVARQADGNGKPQEVSVQTSLDNVNWTSAGTINFENKQQEQFQFLTEGFPTARYFKFTIVSAYGASYMQIAELNAF</sequence>
<feature type="signal peptide" evidence="1">
    <location>
        <begin position="1"/>
        <end position="24"/>
    </location>
</feature>
<feature type="domain" description="F5/8 type C" evidence="2">
    <location>
        <begin position="179"/>
        <end position="326"/>
    </location>
</feature>
<keyword evidence="4" id="KW-1185">Reference proteome</keyword>
<dbReference type="Gene3D" id="2.60.120.260">
    <property type="entry name" value="Galactose-binding domain-like"/>
    <property type="match status" value="1"/>
</dbReference>
<dbReference type="Pfam" id="PF00754">
    <property type="entry name" value="F5_F8_type_C"/>
    <property type="match status" value="1"/>
</dbReference>
<dbReference type="Gene3D" id="2.60.40.1740">
    <property type="entry name" value="hypothetical protein (bacova_03559)"/>
    <property type="match status" value="1"/>
</dbReference>
<dbReference type="EMBL" id="VWNE01000009">
    <property type="protein sequence ID" value="KAA8484055.1"/>
    <property type="molecule type" value="Genomic_DNA"/>
</dbReference>
<gene>
    <name evidence="3" type="ORF">F1649_06835</name>
</gene>
<dbReference type="Proteomes" id="UP000322918">
    <property type="component" value="Unassembled WGS sequence"/>
</dbReference>
<reference evidence="3 4" key="1">
    <citation type="submission" date="2019-09" db="EMBL/GenBank/DDBJ databases">
        <title>Pararcticibacter amylolyticus gen. nov., sp. nov., isolated from a rottenly hemp rope, and reclassification of Pedobacter tournemirensis as Pararcticibacter tournemirensis comb. nov.</title>
        <authorList>
            <person name="Cai Y."/>
        </authorList>
    </citation>
    <scope>NUCLEOTIDE SEQUENCE [LARGE SCALE GENOMIC DNA]</scope>
    <source>
        <strain evidence="3 4">TF5-37.2-LB10</strain>
    </source>
</reference>
<keyword evidence="1" id="KW-0732">Signal</keyword>
<organism evidence="3 4">
    <name type="scientific">Arcticibacter tournemirensis</name>
    <dbReference type="NCBI Taxonomy" id="699437"/>
    <lineage>
        <taxon>Bacteria</taxon>
        <taxon>Pseudomonadati</taxon>
        <taxon>Bacteroidota</taxon>
        <taxon>Sphingobacteriia</taxon>
        <taxon>Sphingobacteriales</taxon>
        <taxon>Sphingobacteriaceae</taxon>
        <taxon>Arcticibacter</taxon>
    </lineage>
</organism>
<dbReference type="PROSITE" id="PS50022">
    <property type="entry name" value="FA58C_3"/>
    <property type="match status" value="1"/>
</dbReference>
<dbReference type="PROSITE" id="PS51257">
    <property type="entry name" value="PROKAR_LIPOPROTEIN"/>
    <property type="match status" value="1"/>
</dbReference>
<protein>
    <submittedName>
        <fullName evidence="3">DUF1735 domain-containing protein</fullName>
    </submittedName>
</protein>
<dbReference type="InterPro" id="IPR013728">
    <property type="entry name" value="BT_3987-like_N"/>
</dbReference>
<proteinExistence type="predicted"/>
<evidence type="ECO:0000259" key="2">
    <source>
        <dbReference type="PROSITE" id="PS50022"/>
    </source>
</evidence>
<dbReference type="OrthoDB" id="1434826at2"/>
<dbReference type="AlphaFoldDB" id="A0A5M9HCJ9"/>
<evidence type="ECO:0000313" key="4">
    <source>
        <dbReference type="Proteomes" id="UP000322918"/>
    </source>
</evidence>
<dbReference type="InterPro" id="IPR008979">
    <property type="entry name" value="Galactose-bd-like_sf"/>
</dbReference>
<comment type="caution">
    <text evidence="3">The sequence shown here is derived from an EMBL/GenBank/DDBJ whole genome shotgun (WGS) entry which is preliminary data.</text>
</comment>
<evidence type="ECO:0000256" key="1">
    <source>
        <dbReference type="SAM" id="SignalP"/>
    </source>
</evidence>
<accession>A0A5M9HCJ9</accession>
<dbReference type="InterPro" id="IPR000421">
    <property type="entry name" value="FA58C"/>
</dbReference>
<dbReference type="SUPFAM" id="SSF49785">
    <property type="entry name" value="Galactose-binding domain-like"/>
    <property type="match status" value="1"/>
</dbReference>
<evidence type="ECO:0000313" key="3">
    <source>
        <dbReference type="EMBL" id="KAA8484055.1"/>
    </source>
</evidence>